<feature type="transmembrane region" description="Helical" evidence="2">
    <location>
        <begin position="456"/>
        <end position="476"/>
    </location>
</feature>
<keyword evidence="2" id="KW-0812">Transmembrane</keyword>
<feature type="transmembrane region" description="Helical" evidence="2">
    <location>
        <begin position="318"/>
        <end position="336"/>
    </location>
</feature>
<dbReference type="PANTHER" id="PTHR40465">
    <property type="entry name" value="CHROMOSOME 1, WHOLE GENOME SHOTGUN SEQUENCE"/>
    <property type="match status" value="1"/>
</dbReference>
<feature type="transmembrane region" description="Helical" evidence="2">
    <location>
        <begin position="240"/>
        <end position="263"/>
    </location>
</feature>
<feature type="transmembrane region" description="Helical" evidence="2">
    <location>
        <begin position="275"/>
        <end position="298"/>
    </location>
</feature>
<sequence length="573" mass="63054">MTEAAHRLSSPTTATKWRPPCGYHPGWAHTAVATPGSDEHARCTRLARWLVRAAVPARHSPHHRKFWHGPIFYSEELSSGVHSGRGVPRLYASGVGAPAPIKTETPRARQNQAGEGDSAFLRADLCVFAYARTVPEPFLHPGDCCEVRHPRIMRHTLITSLFSRGRWAVVMLSGFPRRRAYFTASFRGSARRPLSSVPSSRFGRAGSPSPRSTVAAKRTKMPALTSFTTEAATLDNTLGAIYLGVVASCILFGISTLQVYLYYHFYPNDGFLHKGSVAFIFGCDALHLGLAVASGYRYAVTQFGDQAGLTAIFWQTKLLVAINVVIILVVQSMYAYRVWVLGGYHHSVLKYLVAAVVLGGFVVGIVLAWATYSVDDFADITNISWAIYGCFSASTVIDVMLSVAMCYYLRKSKGSVRALNSRLSTLMQYSLSCGVFTSALSVACMFAFIFMPNNLIFLSLTFVLSRLYTNSFMAMLNARARQRPAGQSFVLSSGSQHHHSPSHTHAGAGLPYVHRTVSVKRDYDLDSAAERKFDSENSSPVSYRSRHNWDIVAPPPVLGRTAPVDNQSYARAW</sequence>
<evidence type="ECO:0000313" key="5">
    <source>
        <dbReference type="Proteomes" id="UP000613580"/>
    </source>
</evidence>
<evidence type="ECO:0000256" key="2">
    <source>
        <dbReference type="SAM" id="Phobius"/>
    </source>
</evidence>
<proteinExistence type="predicted"/>
<feature type="region of interest" description="Disordered" evidence="1">
    <location>
        <begin position="191"/>
        <end position="213"/>
    </location>
</feature>
<reference evidence="4" key="1">
    <citation type="submission" date="2020-05" db="EMBL/GenBank/DDBJ databases">
        <title>Mycena genomes resolve the evolution of fungal bioluminescence.</title>
        <authorList>
            <person name="Tsai I.J."/>
        </authorList>
    </citation>
    <scope>NUCLEOTIDE SEQUENCE</scope>
    <source>
        <strain evidence="4">110903Hualien_Pintung</strain>
    </source>
</reference>
<name>A0A8H6TKQ2_MYCCL</name>
<gene>
    <name evidence="4" type="ORF">HMN09_00355300</name>
</gene>
<evidence type="ECO:0000256" key="1">
    <source>
        <dbReference type="SAM" id="MobiDB-lite"/>
    </source>
</evidence>
<dbReference type="InterPro" id="IPR045339">
    <property type="entry name" value="DUF6534"/>
</dbReference>
<organism evidence="4 5">
    <name type="scientific">Mycena chlorophos</name>
    <name type="common">Agaric fungus</name>
    <name type="synonym">Agaricus chlorophos</name>
    <dbReference type="NCBI Taxonomy" id="658473"/>
    <lineage>
        <taxon>Eukaryota</taxon>
        <taxon>Fungi</taxon>
        <taxon>Dikarya</taxon>
        <taxon>Basidiomycota</taxon>
        <taxon>Agaricomycotina</taxon>
        <taxon>Agaricomycetes</taxon>
        <taxon>Agaricomycetidae</taxon>
        <taxon>Agaricales</taxon>
        <taxon>Marasmiineae</taxon>
        <taxon>Mycenaceae</taxon>
        <taxon>Mycena</taxon>
    </lineage>
</organism>
<feature type="transmembrane region" description="Helical" evidence="2">
    <location>
        <begin position="348"/>
        <end position="371"/>
    </location>
</feature>
<keyword evidence="5" id="KW-1185">Reference proteome</keyword>
<feature type="region of interest" description="Disordered" evidence="1">
    <location>
        <begin position="1"/>
        <end position="20"/>
    </location>
</feature>
<keyword evidence="2" id="KW-0472">Membrane</keyword>
<dbReference type="OrthoDB" id="2798516at2759"/>
<protein>
    <recommendedName>
        <fullName evidence="3">DUF6534 domain-containing protein</fullName>
    </recommendedName>
</protein>
<evidence type="ECO:0000313" key="4">
    <source>
        <dbReference type="EMBL" id="KAF7318461.1"/>
    </source>
</evidence>
<comment type="caution">
    <text evidence="4">The sequence shown here is derived from an EMBL/GenBank/DDBJ whole genome shotgun (WGS) entry which is preliminary data.</text>
</comment>
<feature type="transmembrane region" description="Helical" evidence="2">
    <location>
        <begin position="429"/>
        <end position="450"/>
    </location>
</feature>
<feature type="transmembrane region" description="Helical" evidence="2">
    <location>
        <begin position="383"/>
        <end position="409"/>
    </location>
</feature>
<dbReference type="PANTHER" id="PTHR40465:SF1">
    <property type="entry name" value="DUF6534 DOMAIN-CONTAINING PROTEIN"/>
    <property type="match status" value="1"/>
</dbReference>
<dbReference type="Pfam" id="PF20152">
    <property type="entry name" value="DUF6534"/>
    <property type="match status" value="1"/>
</dbReference>
<dbReference type="EMBL" id="JACAZE010000004">
    <property type="protein sequence ID" value="KAF7318461.1"/>
    <property type="molecule type" value="Genomic_DNA"/>
</dbReference>
<evidence type="ECO:0000259" key="3">
    <source>
        <dbReference type="Pfam" id="PF20152"/>
    </source>
</evidence>
<keyword evidence="2" id="KW-1133">Transmembrane helix</keyword>
<dbReference type="AlphaFoldDB" id="A0A8H6TKQ2"/>
<dbReference type="Proteomes" id="UP000613580">
    <property type="component" value="Unassembled WGS sequence"/>
</dbReference>
<feature type="domain" description="DUF6534" evidence="3">
    <location>
        <begin position="394"/>
        <end position="480"/>
    </location>
</feature>
<accession>A0A8H6TKQ2</accession>